<evidence type="ECO:0008006" key="4">
    <source>
        <dbReference type="Google" id="ProtNLM"/>
    </source>
</evidence>
<dbReference type="OrthoDB" id="5502579at2"/>
<proteinExistence type="predicted"/>
<feature type="region of interest" description="Disordered" evidence="1">
    <location>
        <begin position="296"/>
        <end position="317"/>
    </location>
</feature>
<organism evidence="2 3">
    <name type="scientific">Corallococcus terminator</name>
    <dbReference type="NCBI Taxonomy" id="2316733"/>
    <lineage>
        <taxon>Bacteria</taxon>
        <taxon>Pseudomonadati</taxon>
        <taxon>Myxococcota</taxon>
        <taxon>Myxococcia</taxon>
        <taxon>Myxococcales</taxon>
        <taxon>Cystobacterineae</taxon>
        <taxon>Myxococcaceae</taxon>
        <taxon>Corallococcus</taxon>
    </lineage>
</organism>
<dbReference type="EMBL" id="RAVZ01000208">
    <property type="protein sequence ID" value="RKG81534.1"/>
    <property type="molecule type" value="Genomic_DNA"/>
</dbReference>
<gene>
    <name evidence="2" type="ORF">D7V88_26190</name>
</gene>
<evidence type="ECO:0000313" key="3">
    <source>
        <dbReference type="Proteomes" id="UP000268094"/>
    </source>
</evidence>
<evidence type="ECO:0000313" key="2">
    <source>
        <dbReference type="EMBL" id="RKG81534.1"/>
    </source>
</evidence>
<reference evidence="3" key="1">
    <citation type="submission" date="2018-09" db="EMBL/GenBank/DDBJ databases">
        <authorList>
            <person name="Livingstone P.G."/>
            <person name="Whitworth D.E."/>
        </authorList>
    </citation>
    <scope>NUCLEOTIDE SEQUENCE [LARGE SCALE GENOMIC DNA]</scope>
    <source>
        <strain evidence="3">CA054A</strain>
    </source>
</reference>
<accession>A0A3A8INR4</accession>
<dbReference type="Proteomes" id="UP000268094">
    <property type="component" value="Unassembled WGS sequence"/>
</dbReference>
<dbReference type="AlphaFoldDB" id="A0A3A8INR4"/>
<evidence type="ECO:0000256" key="1">
    <source>
        <dbReference type="SAM" id="MobiDB-lite"/>
    </source>
</evidence>
<dbReference type="RefSeq" id="WP_120543362.1">
    <property type="nucleotide sequence ID" value="NZ_RAVZ01000208.1"/>
</dbReference>
<protein>
    <recommendedName>
        <fullName evidence="4">Type VI secretion system baseplate subunit TssG</fullName>
    </recommendedName>
</protein>
<name>A0A3A8INR4_9BACT</name>
<sequence>MSALPVRLSALSPLERRISARAKAFDLGPLLRLLETEGYGRERVLFEGNPEPVASASLVEAVTFHVAPVRRVVVTLNLGLLGTPGLLPSYFLQVAEQLPEPEPFLDFIRFFDHRLLASLVDALHPERDTGLVGDWERTKGFYQRMVGLNAPATLQWLFQQLFPELHVTCARRAFRTRFSGMRTTFGPTPLDGTGFLGNAYAADVGGFQVELFADEEADMRGRNWPALVRHRFHRHVLPLLEPERMQLEVLLTVRVHTLSARLGPPGLLGYERLPGAEGQPLQQLIYLGDTSVPVAAPARPSGERKALSMGPPRAARR</sequence>
<comment type="caution">
    <text evidence="2">The sequence shown here is derived from an EMBL/GenBank/DDBJ whole genome shotgun (WGS) entry which is preliminary data.</text>
</comment>
<keyword evidence="3" id="KW-1185">Reference proteome</keyword>